<comment type="caution">
    <text evidence="1">The sequence shown here is derived from an EMBL/GenBank/DDBJ whole genome shotgun (WGS) entry which is preliminary data.</text>
</comment>
<proteinExistence type="predicted"/>
<organism evidence="1 2">
    <name type="scientific">Physocladia obscura</name>
    <dbReference type="NCBI Taxonomy" id="109957"/>
    <lineage>
        <taxon>Eukaryota</taxon>
        <taxon>Fungi</taxon>
        <taxon>Fungi incertae sedis</taxon>
        <taxon>Chytridiomycota</taxon>
        <taxon>Chytridiomycota incertae sedis</taxon>
        <taxon>Chytridiomycetes</taxon>
        <taxon>Chytridiales</taxon>
        <taxon>Chytriomycetaceae</taxon>
        <taxon>Physocladia</taxon>
    </lineage>
</organism>
<gene>
    <name evidence="1" type="ORF">HK100_004750</name>
</gene>
<dbReference type="AlphaFoldDB" id="A0AAD5TCB1"/>
<protein>
    <submittedName>
        <fullName evidence="1">Uncharacterized protein</fullName>
    </submittedName>
</protein>
<dbReference type="EMBL" id="JADGJH010000023">
    <property type="protein sequence ID" value="KAJ3141962.1"/>
    <property type="molecule type" value="Genomic_DNA"/>
</dbReference>
<reference evidence="1" key="1">
    <citation type="submission" date="2020-05" db="EMBL/GenBank/DDBJ databases">
        <title>Phylogenomic resolution of chytrid fungi.</title>
        <authorList>
            <person name="Stajich J.E."/>
            <person name="Amses K."/>
            <person name="Simmons R."/>
            <person name="Seto K."/>
            <person name="Myers J."/>
            <person name="Bonds A."/>
            <person name="Quandt C.A."/>
            <person name="Barry K."/>
            <person name="Liu P."/>
            <person name="Grigoriev I."/>
            <person name="Longcore J.E."/>
            <person name="James T.Y."/>
        </authorList>
    </citation>
    <scope>NUCLEOTIDE SEQUENCE</scope>
    <source>
        <strain evidence="1">JEL0513</strain>
    </source>
</reference>
<keyword evidence="2" id="KW-1185">Reference proteome</keyword>
<accession>A0AAD5TCB1</accession>
<name>A0AAD5TCB1_9FUNG</name>
<evidence type="ECO:0000313" key="2">
    <source>
        <dbReference type="Proteomes" id="UP001211907"/>
    </source>
</evidence>
<sequence>MTSGSVEFDEELDYSEFRLFVLAAIEMQSRIDAEIEPLTSRIMNFVRSKLEKWNIPFLSKPETMDINQSMAELALAKEQKTSLLPGSLIRNPSRKKQSASEPILSGKVVDISEDLWAEEDDEKDLFSRNH</sequence>
<evidence type="ECO:0000313" key="1">
    <source>
        <dbReference type="EMBL" id="KAJ3141962.1"/>
    </source>
</evidence>
<dbReference type="Proteomes" id="UP001211907">
    <property type="component" value="Unassembled WGS sequence"/>
</dbReference>